<accession>A0A194PIS1</accession>
<evidence type="ECO:0000313" key="2">
    <source>
        <dbReference type="Proteomes" id="UP000053268"/>
    </source>
</evidence>
<organism evidence="1 2">
    <name type="scientific">Papilio xuthus</name>
    <name type="common">Asian swallowtail butterfly</name>
    <dbReference type="NCBI Taxonomy" id="66420"/>
    <lineage>
        <taxon>Eukaryota</taxon>
        <taxon>Metazoa</taxon>
        <taxon>Ecdysozoa</taxon>
        <taxon>Arthropoda</taxon>
        <taxon>Hexapoda</taxon>
        <taxon>Insecta</taxon>
        <taxon>Pterygota</taxon>
        <taxon>Neoptera</taxon>
        <taxon>Endopterygota</taxon>
        <taxon>Lepidoptera</taxon>
        <taxon>Glossata</taxon>
        <taxon>Ditrysia</taxon>
        <taxon>Papilionoidea</taxon>
        <taxon>Papilionidae</taxon>
        <taxon>Papilioninae</taxon>
        <taxon>Papilio</taxon>
    </lineage>
</organism>
<dbReference type="AlphaFoldDB" id="A0A194PIS1"/>
<sequence>MGFLVSFIMRLETPYEAGRLPVLSLKLAVCDALENYAAKNIVARPID</sequence>
<dbReference type="Proteomes" id="UP000053268">
    <property type="component" value="Unassembled WGS sequence"/>
</dbReference>
<reference evidence="1 2" key="1">
    <citation type="journal article" date="2015" name="Nat. Commun.">
        <title>Outbred genome sequencing and CRISPR/Cas9 gene editing in butterflies.</title>
        <authorList>
            <person name="Li X."/>
            <person name="Fan D."/>
            <person name="Zhang W."/>
            <person name="Liu G."/>
            <person name="Zhang L."/>
            <person name="Zhao L."/>
            <person name="Fang X."/>
            <person name="Chen L."/>
            <person name="Dong Y."/>
            <person name="Chen Y."/>
            <person name="Ding Y."/>
            <person name="Zhao R."/>
            <person name="Feng M."/>
            <person name="Zhu Y."/>
            <person name="Feng Y."/>
            <person name="Jiang X."/>
            <person name="Zhu D."/>
            <person name="Xiang H."/>
            <person name="Feng X."/>
            <person name="Li S."/>
            <person name="Wang J."/>
            <person name="Zhang G."/>
            <person name="Kronforst M.R."/>
            <person name="Wang W."/>
        </authorList>
    </citation>
    <scope>NUCLEOTIDE SEQUENCE [LARGE SCALE GENOMIC DNA]</scope>
    <source>
        <strain evidence="1">Ya'a_city_454_Px</strain>
        <tissue evidence="1">Whole body</tissue>
    </source>
</reference>
<gene>
    <name evidence="1" type="ORF">RR46_14494</name>
</gene>
<proteinExistence type="predicted"/>
<name>A0A194PIS1_PAPXU</name>
<evidence type="ECO:0000313" key="1">
    <source>
        <dbReference type="EMBL" id="KPI90990.1"/>
    </source>
</evidence>
<protein>
    <submittedName>
        <fullName evidence="1">Uncharacterized protein</fullName>
    </submittedName>
</protein>
<dbReference type="EMBL" id="KQ459606">
    <property type="protein sequence ID" value="KPI90990.1"/>
    <property type="molecule type" value="Genomic_DNA"/>
</dbReference>
<keyword evidence="2" id="KW-1185">Reference proteome</keyword>